<protein>
    <submittedName>
        <fullName evidence="1">Uncharacterized protein</fullName>
    </submittedName>
</protein>
<proteinExistence type="predicted"/>
<name>M1DI91_SOLTU</name>
<dbReference type="HOGENOM" id="CLU_129007_2_0_1"/>
<organism evidence="1 2">
    <name type="scientific">Solanum tuberosum</name>
    <name type="common">Potato</name>
    <dbReference type="NCBI Taxonomy" id="4113"/>
    <lineage>
        <taxon>Eukaryota</taxon>
        <taxon>Viridiplantae</taxon>
        <taxon>Streptophyta</taxon>
        <taxon>Embryophyta</taxon>
        <taxon>Tracheophyta</taxon>
        <taxon>Spermatophyta</taxon>
        <taxon>Magnoliopsida</taxon>
        <taxon>eudicotyledons</taxon>
        <taxon>Gunneridae</taxon>
        <taxon>Pentapetalae</taxon>
        <taxon>asterids</taxon>
        <taxon>lamiids</taxon>
        <taxon>Solanales</taxon>
        <taxon>Solanaceae</taxon>
        <taxon>Solanoideae</taxon>
        <taxon>Solaneae</taxon>
        <taxon>Solanum</taxon>
    </lineage>
</organism>
<dbReference type="Proteomes" id="UP000011115">
    <property type="component" value="Unassembled WGS sequence"/>
</dbReference>
<reference evidence="2" key="1">
    <citation type="journal article" date="2011" name="Nature">
        <title>Genome sequence and analysis of the tuber crop potato.</title>
        <authorList>
            <consortium name="The Potato Genome Sequencing Consortium"/>
        </authorList>
    </citation>
    <scope>NUCLEOTIDE SEQUENCE [LARGE SCALE GENOMIC DNA]</scope>
    <source>
        <strain evidence="2">cv. DM1-3 516 R44</strain>
    </source>
</reference>
<evidence type="ECO:0000313" key="2">
    <source>
        <dbReference type="Proteomes" id="UP000011115"/>
    </source>
</evidence>
<keyword evidence="2" id="KW-1185">Reference proteome</keyword>
<dbReference type="InParanoid" id="M1DI91"/>
<sequence length="120" mass="13754">MTTKTKMQIWRWDSWDVIGIWAKIQNRGFIVVQKCAAKDHSTQLVGIADPLGNLPFGLVHCLSALSFNNFKFCNVGRWSTASRNRSATRRLLLYLVDSIFSFRAWHTRTLGETIDIRPLA</sequence>
<dbReference type="AlphaFoldDB" id="M1DI91"/>
<reference evidence="1" key="2">
    <citation type="submission" date="2015-06" db="UniProtKB">
        <authorList>
            <consortium name="EnsemblPlants"/>
        </authorList>
    </citation>
    <scope>IDENTIFICATION</scope>
    <source>
        <strain evidence="1">DM1-3 516 R44</strain>
    </source>
</reference>
<dbReference type="PaxDb" id="4113-PGSC0003DMT400089482"/>
<evidence type="ECO:0000313" key="1">
    <source>
        <dbReference type="EnsemblPlants" id="PGSC0003DMT400089482"/>
    </source>
</evidence>
<dbReference type="Gramene" id="PGSC0003DMT400089482">
    <property type="protein sequence ID" value="PGSC0003DMT400089482"/>
    <property type="gene ID" value="PGSC0003DMG400039053"/>
</dbReference>
<accession>M1DI91</accession>
<dbReference type="EnsemblPlants" id="PGSC0003DMT400089482">
    <property type="protein sequence ID" value="PGSC0003DMT400089482"/>
    <property type="gene ID" value="PGSC0003DMG400039053"/>
</dbReference>